<dbReference type="EMBL" id="NNAY01003062">
    <property type="protein sequence ID" value="OXU20037.1"/>
    <property type="molecule type" value="Genomic_DNA"/>
</dbReference>
<comment type="caution">
    <text evidence="2">The sequence shown here is derived from an EMBL/GenBank/DDBJ whole genome shotgun (WGS) entry which is preliminary data.</text>
</comment>
<sequence length="105" mass="10853">LENLLANITSDEDDDITEYTSSENVEPTWGGGGGGGGREIVASETEDTAQAGNAVADVQFALAEMLRVSAADAHGEELRAEESEAVRREAAAAVAAARAAVCVFR</sequence>
<feature type="compositionally biased region" description="Gly residues" evidence="1">
    <location>
        <begin position="29"/>
        <end position="38"/>
    </location>
</feature>
<dbReference type="Proteomes" id="UP000215335">
    <property type="component" value="Unassembled WGS sequence"/>
</dbReference>
<evidence type="ECO:0000313" key="2">
    <source>
        <dbReference type="EMBL" id="OXU20037.1"/>
    </source>
</evidence>
<proteinExistence type="predicted"/>
<feature type="region of interest" description="Disordered" evidence="1">
    <location>
        <begin position="21"/>
        <end position="48"/>
    </location>
</feature>
<dbReference type="AlphaFoldDB" id="A0A232ENY2"/>
<accession>A0A232ENY2</accession>
<evidence type="ECO:0000256" key="1">
    <source>
        <dbReference type="SAM" id="MobiDB-lite"/>
    </source>
</evidence>
<evidence type="ECO:0000313" key="3">
    <source>
        <dbReference type="Proteomes" id="UP000215335"/>
    </source>
</evidence>
<keyword evidence="3" id="KW-1185">Reference proteome</keyword>
<organism evidence="2 3">
    <name type="scientific">Trichomalopsis sarcophagae</name>
    <dbReference type="NCBI Taxonomy" id="543379"/>
    <lineage>
        <taxon>Eukaryota</taxon>
        <taxon>Metazoa</taxon>
        <taxon>Ecdysozoa</taxon>
        <taxon>Arthropoda</taxon>
        <taxon>Hexapoda</taxon>
        <taxon>Insecta</taxon>
        <taxon>Pterygota</taxon>
        <taxon>Neoptera</taxon>
        <taxon>Endopterygota</taxon>
        <taxon>Hymenoptera</taxon>
        <taxon>Apocrita</taxon>
        <taxon>Proctotrupomorpha</taxon>
        <taxon>Chalcidoidea</taxon>
        <taxon>Pteromalidae</taxon>
        <taxon>Pteromalinae</taxon>
        <taxon>Trichomalopsis</taxon>
    </lineage>
</organism>
<feature type="non-terminal residue" evidence="2">
    <location>
        <position position="1"/>
    </location>
</feature>
<gene>
    <name evidence="2" type="ORF">TSAR_011593</name>
</gene>
<name>A0A232ENY2_9HYME</name>
<reference evidence="2 3" key="1">
    <citation type="journal article" date="2017" name="Curr. Biol.">
        <title>The Evolution of Venom by Co-option of Single-Copy Genes.</title>
        <authorList>
            <person name="Martinson E.O."/>
            <person name="Mrinalini"/>
            <person name="Kelkar Y.D."/>
            <person name="Chang C.H."/>
            <person name="Werren J.H."/>
        </authorList>
    </citation>
    <scope>NUCLEOTIDE SEQUENCE [LARGE SCALE GENOMIC DNA]</scope>
    <source>
        <strain evidence="2 3">Alberta</strain>
        <tissue evidence="2">Whole body</tissue>
    </source>
</reference>
<protein>
    <submittedName>
        <fullName evidence="2">Uncharacterized protein</fullName>
    </submittedName>
</protein>